<evidence type="ECO:0000259" key="4">
    <source>
        <dbReference type="Pfam" id="PF17479"/>
    </source>
</evidence>
<proteinExistence type="predicted"/>
<organism evidence="5 6">
    <name type="scientific">Aquibacillus salsiterrae</name>
    <dbReference type="NCBI Taxonomy" id="2950439"/>
    <lineage>
        <taxon>Bacteria</taxon>
        <taxon>Bacillati</taxon>
        <taxon>Bacillota</taxon>
        <taxon>Bacilli</taxon>
        <taxon>Bacillales</taxon>
        <taxon>Bacillaceae</taxon>
        <taxon>Aquibacillus</taxon>
    </lineage>
</organism>
<dbReference type="RefSeq" id="WP_272446560.1">
    <property type="nucleotide sequence ID" value="NZ_JAMQKC010000009.1"/>
</dbReference>
<feature type="signal peptide" evidence="2">
    <location>
        <begin position="1"/>
        <end position="24"/>
    </location>
</feature>
<evidence type="ECO:0000256" key="2">
    <source>
        <dbReference type="SAM" id="SignalP"/>
    </source>
</evidence>
<feature type="domain" description="DUF3048" evidence="3">
    <location>
        <begin position="69"/>
        <end position="212"/>
    </location>
</feature>
<dbReference type="EMBL" id="JAMQKC010000009">
    <property type="protein sequence ID" value="MDC3417495.1"/>
    <property type="molecule type" value="Genomic_DNA"/>
</dbReference>
<comment type="caution">
    <text evidence="5">The sequence shown here is derived from an EMBL/GenBank/DDBJ whole genome shotgun (WGS) entry which is preliminary data.</text>
</comment>
<gene>
    <name evidence="5" type="ORF">NC799_11365</name>
</gene>
<keyword evidence="6" id="KW-1185">Reference proteome</keyword>
<dbReference type="Pfam" id="PF17479">
    <property type="entry name" value="DUF3048_C"/>
    <property type="match status" value="1"/>
</dbReference>
<name>A0A9X3WFQ6_9BACI</name>
<dbReference type="AlphaFoldDB" id="A0A9X3WFQ6"/>
<feature type="chain" id="PRO_5040923202" evidence="2">
    <location>
        <begin position="25"/>
        <end position="362"/>
    </location>
</feature>
<evidence type="ECO:0000313" key="5">
    <source>
        <dbReference type="EMBL" id="MDC3417495.1"/>
    </source>
</evidence>
<accession>A0A9X3WFQ6</accession>
<feature type="compositionally biased region" description="Basic and acidic residues" evidence="1">
    <location>
        <begin position="32"/>
        <end position="58"/>
    </location>
</feature>
<dbReference type="Pfam" id="PF11258">
    <property type="entry name" value="DUF3048"/>
    <property type="match status" value="1"/>
</dbReference>
<evidence type="ECO:0000313" key="6">
    <source>
        <dbReference type="Proteomes" id="UP001145069"/>
    </source>
</evidence>
<sequence>MMKIKQRTLVVMVMLLSMLFVAVACGNDDKVAEKKQNEAPQVDDTKEPAPKQEPEPDPKTPTYKNVYPLTGTGTNDPVDDRMVAVMVNNAPQARPQTGLTKADVVFEILAEGRISRFMALFQSEKPDVVGPIRSARPYFFNLADDYGALYVYHGAAYFIQDMLNSGAADFLNGSYYDNDKYLFKRESFRKPPHNSYLLFDAVYEVAENKGYQVKSQVQKTLPFLADDKISSLTGDAAVEISLNYTDTSIRYVYNSESEKYERFNDNDQTVELETEEPILLDNLFVLETEHQVIDDEGRREVDLASGGKAYLFQKGKVQQVQWENVDGLILPMKDGEPVGFVPGKTWINVIPMNPGLEGVNIQ</sequence>
<protein>
    <submittedName>
        <fullName evidence="5">DUF3048 domain-containing protein</fullName>
    </submittedName>
</protein>
<feature type="region of interest" description="Disordered" evidence="1">
    <location>
        <begin position="32"/>
        <end position="73"/>
    </location>
</feature>
<keyword evidence="2" id="KW-0732">Signal</keyword>
<dbReference type="InterPro" id="IPR035328">
    <property type="entry name" value="DUF3048_C"/>
</dbReference>
<dbReference type="InterPro" id="IPR023158">
    <property type="entry name" value="YerB-like_sf"/>
</dbReference>
<dbReference type="PROSITE" id="PS51257">
    <property type="entry name" value="PROKAR_LIPOPROTEIN"/>
    <property type="match status" value="1"/>
</dbReference>
<evidence type="ECO:0000259" key="3">
    <source>
        <dbReference type="Pfam" id="PF11258"/>
    </source>
</evidence>
<dbReference type="SUPFAM" id="SSF159774">
    <property type="entry name" value="YerB-like"/>
    <property type="match status" value="1"/>
</dbReference>
<dbReference type="Gene3D" id="3.50.90.10">
    <property type="entry name" value="YerB-like"/>
    <property type="match status" value="1"/>
</dbReference>
<dbReference type="Proteomes" id="UP001145069">
    <property type="component" value="Unassembled WGS sequence"/>
</dbReference>
<feature type="domain" description="DUF3048" evidence="4">
    <location>
        <begin position="241"/>
        <end position="347"/>
    </location>
</feature>
<reference evidence="5" key="1">
    <citation type="submission" date="2022-06" db="EMBL/GenBank/DDBJ databases">
        <title>Aquibacillus sp. a new bacterium isolated from soil saline samples.</title>
        <authorList>
            <person name="Galisteo C."/>
            <person name="De La Haba R."/>
            <person name="Sanchez-Porro C."/>
            <person name="Ventosa A."/>
        </authorList>
    </citation>
    <scope>NUCLEOTIDE SEQUENCE</scope>
    <source>
        <strain evidence="5">3ASR75-54</strain>
    </source>
</reference>
<evidence type="ECO:0000256" key="1">
    <source>
        <dbReference type="SAM" id="MobiDB-lite"/>
    </source>
</evidence>
<dbReference type="InterPro" id="IPR021416">
    <property type="entry name" value="DUF3048_N"/>
</dbReference>